<comment type="similarity">
    <text evidence="3 17">Belongs to the QueH family.</text>
</comment>
<evidence type="ECO:0000256" key="2">
    <source>
        <dbReference type="ARBA" id="ARBA00004691"/>
    </source>
</evidence>
<gene>
    <name evidence="17" type="primary">queH</name>
    <name evidence="18" type="ORF">DRI96_04155</name>
</gene>
<evidence type="ECO:0000256" key="8">
    <source>
        <dbReference type="ARBA" id="ARBA00022723"/>
    </source>
</evidence>
<evidence type="ECO:0000256" key="11">
    <source>
        <dbReference type="ARBA" id="ARBA00023004"/>
    </source>
</evidence>
<comment type="pathway">
    <text evidence="2 17">tRNA modification; tRNA-queuosine biosynthesis.</text>
</comment>
<evidence type="ECO:0000256" key="16">
    <source>
        <dbReference type="ARBA" id="ARBA00047415"/>
    </source>
</evidence>
<evidence type="ECO:0000256" key="4">
    <source>
        <dbReference type="ARBA" id="ARBA00012622"/>
    </source>
</evidence>
<evidence type="ECO:0000313" key="18">
    <source>
        <dbReference type="EMBL" id="RLE12671.1"/>
    </source>
</evidence>
<evidence type="ECO:0000256" key="14">
    <source>
        <dbReference type="ARBA" id="ARBA00023284"/>
    </source>
</evidence>
<keyword evidence="7 17" id="KW-0819">tRNA processing</keyword>
<keyword evidence="6 17" id="KW-0004">4Fe-4S</keyword>
<evidence type="ECO:0000256" key="15">
    <source>
        <dbReference type="ARBA" id="ARBA00031446"/>
    </source>
</evidence>
<keyword evidence="11 17" id="KW-0408">Iron</keyword>
<organism evidence="18 19">
    <name type="scientific">Aerophobetes bacterium</name>
    <dbReference type="NCBI Taxonomy" id="2030807"/>
    <lineage>
        <taxon>Bacteria</taxon>
        <taxon>Candidatus Aerophobota</taxon>
    </lineage>
</organism>
<feature type="binding site" evidence="17">
    <location>
        <position position="8"/>
    </location>
    <ligand>
        <name>[4Fe-4S] cluster</name>
        <dbReference type="ChEBI" id="CHEBI:49883"/>
    </ligand>
</feature>
<dbReference type="EMBL" id="QMQB01000141">
    <property type="protein sequence ID" value="RLE12671.1"/>
    <property type="molecule type" value="Genomic_DNA"/>
</dbReference>
<dbReference type="HAMAP" id="MF_02089">
    <property type="entry name" value="QueH"/>
    <property type="match status" value="1"/>
</dbReference>
<dbReference type="PANTHER" id="PTHR36701:SF1">
    <property type="entry name" value="EPOXYQUEUOSINE REDUCTASE QUEH"/>
    <property type="match status" value="1"/>
</dbReference>
<evidence type="ECO:0000256" key="10">
    <source>
        <dbReference type="ARBA" id="ARBA00023002"/>
    </source>
</evidence>
<dbReference type="GO" id="GO:0052693">
    <property type="term" value="F:epoxyqueuosine reductase activity"/>
    <property type="evidence" value="ECO:0007669"/>
    <property type="project" value="UniProtKB-UniRule"/>
</dbReference>
<feature type="binding site" evidence="17">
    <location>
        <position position="83"/>
    </location>
    <ligand>
        <name>[4Fe-4S] cluster</name>
        <dbReference type="ChEBI" id="CHEBI:49883"/>
    </ligand>
</feature>
<evidence type="ECO:0000256" key="7">
    <source>
        <dbReference type="ARBA" id="ARBA00022694"/>
    </source>
</evidence>
<evidence type="ECO:0000256" key="1">
    <source>
        <dbReference type="ARBA" id="ARBA00002268"/>
    </source>
</evidence>
<name>A0A662DED5_UNCAE</name>
<protein>
    <recommendedName>
        <fullName evidence="5 17">Epoxyqueuosine reductase QueH</fullName>
        <ecNumber evidence="4 17">1.17.99.6</ecNumber>
    </recommendedName>
    <alternativeName>
        <fullName evidence="15 17">Queuosine biosynthesis protein QueH</fullName>
    </alternativeName>
</protein>
<proteinExistence type="inferred from homology"/>
<comment type="function">
    <text evidence="1 17">Catalyzes the conversion of epoxyqueuosine (oQ) to queuosine (Q), which is a hypermodified base found in the wobble positions of tRNA(Asp), tRNA(Asn), tRNA(His) and tRNA(Tyr).</text>
</comment>
<comment type="catalytic activity">
    <reaction evidence="16 17">
        <text>epoxyqueuosine(34) in tRNA + AH2 = queuosine(34) in tRNA + A + H2O</text>
        <dbReference type="Rhea" id="RHEA:32159"/>
        <dbReference type="Rhea" id="RHEA-COMP:18571"/>
        <dbReference type="Rhea" id="RHEA-COMP:18582"/>
        <dbReference type="ChEBI" id="CHEBI:13193"/>
        <dbReference type="ChEBI" id="CHEBI:15377"/>
        <dbReference type="ChEBI" id="CHEBI:17499"/>
        <dbReference type="ChEBI" id="CHEBI:194431"/>
        <dbReference type="ChEBI" id="CHEBI:194443"/>
        <dbReference type="EC" id="1.17.99.6"/>
    </reaction>
</comment>
<dbReference type="UniPathway" id="UPA00392"/>
<evidence type="ECO:0000313" key="19">
    <source>
        <dbReference type="Proteomes" id="UP000267654"/>
    </source>
</evidence>
<dbReference type="GO" id="GO:0046872">
    <property type="term" value="F:metal ion binding"/>
    <property type="evidence" value="ECO:0007669"/>
    <property type="project" value="UniProtKB-KW"/>
</dbReference>
<sequence>MRILVHICCAPCALYSFPRLREEFDEVMGLWYNPNIHPFQEYQKRLKSVKKWAKETHAKVIYEDEYGLRDFLRKVVYRESQRCQICYYMRFKKVALFARRGKFDYFGSTLLSSPHQNQKLMREVAEAVGEEYSIKPYLKSFREGWRESRELSKRMGLYHQQYCGCIYSEEERYIKRRKNVQGEIF</sequence>
<feature type="binding site" evidence="17">
    <location>
        <position position="86"/>
    </location>
    <ligand>
        <name>[4Fe-4S] cluster</name>
        <dbReference type="ChEBI" id="CHEBI:49883"/>
    </ligand>
</feature>
<evidence type="ECO:0000256" key="6">
    <source>
        <dbReference type="ARBA" id="ARBA00022485"/>
    </source>
</evidence>
<dbReference type="AlphaFoldDB" id="A0A662DED5"/>
<dbReference type="EC" id="1.17.99.6" evidence="4 17"/>
<dbReference type="Pfam" id="PF02677">
    <property type="entry name" value="QueH"/>
    <property type="match status" value="1"/>
</dbReference>
<feature type="disulfide bond" description="Redox-active" evidence="17">
    <location>
        <begin position="163"/>
        <end position="165"/>
    </location>
</feature>
<evidence type="ECO:0000256" key="12">
    <source>
        <dbReference type="ARBA" id="ARBA00023014"/>
    </source>
</evidence>
<dbReference type="GO" id="GO:0008616">
    <property type="term" value="P:tRNA queuosine(34) biosynthetic process"/>
    <property type="evidence" value="ECO:0007669"/>
    <property type="project" value="UniProtKB-UniRule"/>
</dbReference>
<keyword evidence="9 17" id="KW-0671">Queuosine biosynthesis</keyword>
<reference evidence="18 19" key="1">
    <citation type="submission" date="2018-06" db="EMBL/GenBank/DDBJ databases">
        <title>Extensive metabolic versatility and redundancy in microbially diverse, dynamic hydrothermal sediments.</title>
        <authorList>
            <person name="Dombrowski N."/>
            <person name="Teske A."/>
            <person name="Baker B.J."/>
        </authorList>
    </citation>
    <scope>NUCLEOTIDE SEQUENCE [LARGE SCALE GENOMIC DNA]</scope>
    <source>
        <strain evidence="18">B19_G9</strain>
    </source>
</reference>
<keyword evidence="13 17" id="KW-1015">Disulfide bond</keyword>
<evidence type="ECO:0000256" key="17">
    <source>
        <dbReference type="HAMAP-Rule" id="MF_02089"/>
    </source>
</evidence>
<evidence type="ECO:0000256" key="9">
    <source>
        <dbReference type="ARBA" id="ARBA00022785"/>
    </source>
</evidence>
<accession>A0A662DED5</accession>
<comment type="caution">
    <text evidence="18">The sequence shown here is derived from an EMBL/GenBank/DDBJ whole genome shotgun (WGS) entry which is preliminary data.</text>
</comment>
<keyword evidence="8 17" id="KW-0479">Metal-binding</keyword>
<dbReference type="InterPro" id="IPR003828">
    <property type="entry name" value="QueH"/>
</dbReference>
<keyword evidence="12 17" id="KW-0411">Iron-sulfur</keyword>
<evidence type="ECO:0000256" key="13">
    <source>
        <dbReference type="ARBA" id="ARBA00023157"/>
    </source>
</evidence>
<evidence type="ECO:0000256" key="5">
    <source>
        <dbReference type="ARBA" id="ARBA00016895"/>
    </source>
</evidence>
<evidence type="ECO:0000256" key="3">
    <source>
        <dbReference type="ARBA" id="ARBA00008207"/>
    </source>
</evidence>
<dbReference type="GO" id="GO:0051539">
    <property type="term" value="F:4 iron, 4 sulfur cluster binding"/>
    <property type="evidence" value="ECO:0007669"/>
    <property type="project" value="UniProtKB-UniRule"/>
</dbReference>
<feature type="binding site" evidence="17">
    <location>
        <position position="9"/>
    </location>
    <ligand>
        <name>[4Fe-4S] cluster</name>
        <dbReference type="ChEBI" id="CHEBI:49883"/>
    </ligand>
</feature>
<dbReference type="PANTHER" id="PTHR36701">
    <property type="entry name" value="EPOXYQUEUOSINE REDUCTASE QUEH"/>
    <property type="match status" value="1"/>
</dbReference>
<keyword evidence="10 17" id="KW-0560">Oxidoreductase</keyword>
<dbReference type="Proteomes" id="UP000267654">
    <property type="component" value="Unassembled WGS sequence"/>
</dbReference>
<keyword evidence="14 17" id="KW-0676">Redox-active center</keyword>